<gene>
    <name evidence="1" type="ORF">FTW19_05895</name>
</gene>
<keyword evidence="2" id="KW-1185">Reference proteome</keyword>
<name>A0A5B9EC27_9BACT</name>
<dbReference type="KEGG" id="talb:FTW19_05895"/>
<dbReference type="EMBL" id="CP042806">
    <property type="protein sequence ID" value="QEE27576.1"/>
    <property type="molecule type" value="Genomic_DNA"/>
</dbReference>
<reference evidence="1 2" key="1">
    <citation type="submission" date="2019-08" db="EMBL/GenBank/DDBJ databases">
        <title>Complete genome sequence of Terriglobus albidus strain ORNL.</title>
        <authorList>
            <person name="Podar M."/>
        </authorList>
    </citation>
    <scope>NUCLEOTIDE SEQUENCE [LARGE SCALE GENOMIC DNA]</scope>
    <source>
        <strain evidence="1 2">ORNL</strain>
    </source>
</reference>
<dbReference type="AlphaFoldDB" id="A0A5B9EC27"/>
<sequence>MFGGMVVVLALVSGAAGQTTTKNMGEAPGILPSSFGETVDRGVMTLRGATTKFKTTEAAEAAGYKQVTGCVEHQPAGAMGYHFQNNALLDTTLDLEHPEVLVYEKMPDGAFHLNGVEFLVPISAWKSADPPRVMGQALIKADSIGFWFLHVWAWKPSPSGLFAPWNPDVKCPEASSMSQSMSH</sequence>
<dbReference type="OrthoDB" id="2449873at2"/>
<proteinExistence type="predicted"/>
<organism evidence="1 2">
    <name type="scientific">Terriglobus albidus</name>
    <dbReference type="NCBI Taxonomy" id="1592106"/>
    <lineage>
        <taxon>Bacteria</taxon>
        <taxon>Pseudomonadati</taxon>
        <taxon>Acidobacteriota</taxon>
        <taxon>Terriglobia</taxon>
        <taxon>Terriglobales</taxon>
        <taxon>Acidobacteriaceae</taxon>
        <taxon>Terriglobus</taxon>
    </lineage>
</organism>
<dbReference type="RefSeq" id="WP_147646767.1">
    <property type="nucleotide sequence ID" value="NZ_CP042806.1"/>
</dbReference>
<protein>
    <submittedName>
        <fullName evidence="1">Uncharacterized protein</fullName>
    </submittedName>
</protein>
<accession>A0A5B9EC27</accession>
<evidence type="ECO:0000313" key="1">
    <source>
        <dbReference type="EMBL" id="QEE27576.1"/>
    </source>
</evidence>
<evidence type="ECO:0000313" key="2">
    <source>
        <dbReference type="Proteomes" id="UP000321820"/>
    </source>
</evidence>
<dbReference type="Proteomes" id="UP000321820">
    <property type="component" value="Chromosome"/>
</dbReference>